<protein>
    <submittedName>
        <fullName evidence="1">Uncharacterized protein</fullName>
    </submittedName>
</protein>
<proteinExistence type="predicted"/>
<reference evidence="2" key="1">
    <citation type="journal article" date="2019" name="Int. J. Syst. Evol. Microbiol.">
        <title>The Global Catalogue of Microorganisms (GCM) 10K type strain sequencing project: providing services to taxonomists for standard genome sequencing and annotation.</title>
        <authorList>
            <consortium name="The Broad Institute Genomics Platform"/>
            <consortium name="The Broad Institute Genome Sequencing Center for Infectious Disease"/>
            <person name="Wu L."/>
            <person name="Ma J."/>
        </authorList>
    </citation>
    <scope>NUCLEOTIDE SEQUENCE [LARGE SCALE GENOMIC DNA]</scope>
    <source>
        <strain evidence="2">JCM 17217</strain>
    </source>
</reference>
<gene>
    <name evidence="1" type="ORF">GCM10022407_00720</name>
</gene>
<name>A0ABP7NZL2_9BACT</name>
<dbReference type="EMBL" id="BAABDI010000001">
    <property type="protein sequence ID" value="GAA3957145.1"/>
    <property type="molecule type" value="Genomic_DNA"/>
</dbReference>
<keyword evidence="2" id="KW-1185">Reference proteome</keyword>
<sequence length="230" mass="24873">MSPTPELPEPGRPNLRRALNELPVPEPAADLWARIEAQLPPPVLSRAVAQLPVPEPADDLWNAIAARLDAPAEVAVNPALPARPVVVRPLWPLTTSVRRLAALAASVLLAVVLLWNLRPGPAARGPRETLAYSQETVVDAPSPAALPSADPVEAEGRAFIDAHCQAQPAVCQSPDFQSLHSQLLELETEEQGLARYTRQHGNSPELVRHQVQVTTLKATVTRELIRLLIS</sequence>
<evidence type="ECO:0000313" key="1">
    <source>
        <dbReference type="EMBL" id="GAA3957145.1"/>
    </source>
</evidence>
<dbReference type="RefSeq" id="WP_345119765.1">
    <property type="nucleotide sequence ID" value="NZ_BAABDI010000001.1"/>
</dbReference>
<accession>A0ABP7NZL2</accession>
<organism evidence="1 2">
    <name type="scientific">Hymenobacter antarcticus</name>
    <dbReference type="NCBI Taxonomy" id="486270"/>
    <lineage>
        <taxon>Bacteria</taxon>
        <taxon>Pseudomonadati</taxon>
        <taxon>Bacteroidota</taxon>
        <taxon>Cytophagia</taxon>
        <taxon>Cytophagales</taxon>
        <taxon>Hymenobacteraceae</taxon>
        <taxon>Hymenobacter</taxon>
    </lineage>
</organism>
<dbReference type="Proteomes" id="UP001501556">
    <property type="component" value="Unassembled WGS sequence"/>
</dbReference>
<comment type="caution">
    <text evidence="1">The sequence shown here is derived from an EMBL/GenBank/DDBJ whole genome shotgun (WGS) entry which is preliminary data.</text>
</comment>
<evidence type="ECO:0000313" key="2">
    <source>
        <dbReference type="Proteomes" id="UP001501556"/>
    </source>
</evidence>